<feature type="domain" description="Signal transduction histidine kinase subgroup 3 dimerisation and phosphoacceptor" evidence="11">
    <location>
        <begin position="188"/>
        <end position="254"/>
    </location>
</feature>
<keyword evidence="7" id="KW-0067">ATP-binding</keyword>
<dbReference type="PANTHER" id="PTHR24421">
    <property type="entry name" value="NITRATE/NITRITE SENSOR PROTEIN NARX-RELATED"/>
    <property type="match status" value="1"/>
</dbReference>
<dbReference type="CDD" id="cd16917">
    <property type="entry name" value="HATPase_UhpB-NarQ-NarX-like"/>
    <property type="match status" value="1"/>
</dbReference>
<comment type="caution">
    <text evidence="12">The sequence shown here is derived from an EMBL/GenBank/DDBJ whole genome shotgun (WGS) entry which is preliminary data.</text>
</comment>
<gene>
    <name evidence="12" type="ORF">ACFOYY_22975</name>
</gene>
<evidence type="ECO:0000256" key="1">
    <source>
        <dbReference type="ARBA" id="ARBA00000085"/>
    </source>
</evidence>
<evidence type="ECO:0000259" key="10">
    <source>
        <dbReference type="Pfam" id="PF02518"/>
    </source>
</evidence>
<keyword evidence="3" id="KW-0597">Phosphoprotein</keyword>
<name>A0ABV8F6B4_9ACTN</name>
<keyword evidence="4" id="KW-0808">Transferase</keyword>
<protein>
    <recommendedName>
        <fullName evidence="2">histidine kinase</fullName>
        <ecNumber evidence="2">2.7.13.3</ecNumber>
    </recommendedName>
</protein>
<evidence type="ECO:0000256" key="7">
    <source>
        <dbReference type="ARBA" id="ARBA00022840"/>
    </source>
</evidence>
<dbReference type="Pfam" id="PF02518">
    <property type="entry name" value="HATPase_c"/>
    <property type="match status" value="1"/>
</dbReference>
<dbReference type="SUPFAM" id="SSF55874">
    <property type="entry name" value="ATPase domain of HSP90 chaperone/DNA topoisomerase II/histidine kinase"/>
    <property type="match status" value="1"/>
</dbReference>
<dbReference type="Proteomes" id="UP001595698">
    <property type="component" value="Unassembled WGS sequence"/>
</dbReference>
<keyword evidence="9" id="KW-1133">Transmembrane helix</keyword>
<dbReference type="InterPro" id="IPR050482">
    <property type="entry name" value="Sensor_HK_TwoCompSys"/>
</dbReference>
<evidence type="ECO:0000256" key="6">
    <source>
        <dbReference type="ARBA" id="ARBA00022777"/>
    </source>
</evidence>
<feature type="transmembrane region" description="Helical" evidence="9">
    <location>
        <begin position="89"/>
        <end position="107"/>
    </location>
</feature>
<evidence type="ECO:0000256" key="4">
    <source>
        <dbReference type="ARBA" id="ARBA00022679"/>
    </source>
</evidence>
<evidence type="ECO:0000259" key="11">
    <source>
        <dbReference type="Pfam" id="PF07730"/>
    </source>
</evidence>
<dbReference type="PANTHER" id="PTHR24421:SF10">
    <property type="entry name" value="NITRATE_NITRITE SENSOR PROTEIN NARQ"/>
    <property type="match status" value="1"/>
</dbReference>
<dbReference type="RefSeq" id="WP_386191815.1">
    <property type="nucleotide sequence ID" value="NZ_JBHSBC010000022.1"/>
</dbReference>
<dbReference type="GO" id="GO:0016301">
    <property type="term" value="F:kinase activity"/>
    <property type="evidence" value="ECO:0007669"/>
    <property type="project" value="UniProtKB-KW"/>
</dbReference>
<keyword evidence="13" id="KW-1185">Reference proteome</keyword>
<evidence type="ECO:0000256" key="9">
    <source>
        <dbReference type="SAM" id="Phobius"/>
    </source>
</evidence>
<keyword evidence="6 12" id="KW-0418">Kinase</keyword>
<dbReference type="EMBL" id="JBHSBC010000022">
    <property type="protein sequence ID" value="MFC3983013.1"/>
    <property type="molecule type" value="Genomic_DNA"/>
</dbReference>
<comment type="catalytic activity">
    <reaction evidence="1">
        <text>ATP + protein L-histidine = ADP + protein N-phospho-L-histidine.</text>
        <dbReference type="EC" id="2.7.13.3"/>
    </reaction>
</comment>
<keyword evidence="5" id="KW-0547">Nucleotide-binding</keyword>
<dbReference type="Gene3D" id="1.20.5.1930">
    <property type="match status" value="1"/>
</dbReference>
<dbReference type="EC" id="2.7.13.3" evidence="2"/>
<evidence type="ECO:0000256" key="3">
    <source>
        <dbReference type="ARBA" id="ARBA00022553"/>
    </source>
</evidence>
<keyword evidence="8" id="KW-0902">Two-component regulatory system</keyword>
<organism evidence="12 13">
    <name type="scientific">Streptosporangium jomthongense</name>
    <dbReference type="NCBI Taxonomy" id="1193683"/>
    <lineage>
        <taxon>Bacteria</taxon>
        <taxon>Bacillati</taxon>
        <taxon>Actinomycetota</taxon>
        <taxon>Actinomycetes</taxon>
        <taxon>Streptosporangiales</taxon>
        <taxon>Streptosporangiaceae</taxon>
        <taxon>Streptosporangium</taxon>
    </lineage>
</organism>
<accession>A0ABV8F6B4</accession>
<dbReference type="Gene3D" id="3.30.565.10">
    <property type="entry name" value="Histidine kinase-like ATPase, C-terminal domain"/>
    <property type="match status" value="1"/>
</dbReference>
<feature type="domain" description="Histidine kinase/HSP90-like ATPase" evidence="10">
    <location>
        <begin position="302"/>
        <end position="393"/>
    </location>
</feature>
<evidence type="ECO:0000313" key="13">
    <source>
        <dbReference type="Proteomes" id="UP001595698"/>
    </source>
</evidence>
<proteinExistence type="predicted"/>
<dbReference type="Pfam" id="PF07730">
    <property type="entry name" value="HisKA_3"/>
    <property type="match status" value="1"/>
</dbReference>
<feature type="transmembrane region" description="Helical" evidence="9">
    <location>
        <begin position="114"/>
        <end position="133"/>
    </location>
</feature>
<evidence type="ECO:0000256" key="2">
    <source>
        <dbReference type="ARBA" id="ARBA00012438"/>
    </source>
</evidence>
<evidence type="ECO:0000313" key="12">
    <source>
        <dbReference type="EMBL" id="MFC3983013.1"/>
    </source>
</evidence>
<dbReference type="InterPro" id="IPR036890">
    <property type="entry name" value="HATPase_C_sf"/>
</dbReference>
<sequence length="400" mass="43730">MLTRLLNGRRPTWPDLLLSLAVTVAGLVESYGRQGAGYGQIENPMTMAAGAIVSGVLLLFRRAFPMTALLMLTVLGFAMQRTTNPEYYAAWHFYSTLILLHSVASAAELRSRRGIAGLFCLLIAYGHLQTLRLVDIPEVLISAIFVGVAYTSGILLRRQMDRTARLAQHTTRLEMEREERARWAVAEERARIARELHDIVSHNVSLMTLHVGGVRRMLGDDRERERERTLLLGVEQAGREAVAELTLMLGMLRSLGDGDVPAPQPGLDRLDELIAQVREAGPRIEPRIIGTPTPLSSGLDLSAYRLIQEALTNVLKHARASNVDITIAYGPAELSILVINDGADPAVGDTARRPPEGGHGLIGMRERIEMHGGELSVGPIPGGHYRVFARFPLGDPVGVG</sequence>
<keyword evidence="9" id="KW-0812">Transmembrane</keyword>
<keyword evidence="9" id="KW-0472">Membrane</keyword>
<feature type="transmembrane region" description="Helical" evidence="9">
    <location>
        <begin position="67"/>
        <end position="83"/>
    </location>
</feature>
<reference evidence="13" key="1">
    <citation type="journal article" date="2019" name="Int. J. Syst. Evol. Microbiol.">
        <title>The Global Catalogue of Microorganisms (GCM) 10K type strain sequencing project: providing services to taxonomists for standard genome sequencing and annotation.</title>
        <authorList>
            <consortium name="The Broad Institute Genomics Platform"/>
            <consortium name="The Broad Institute Genome Sequencing Center for Infectious Disease"/>
            <person name="Wu L."/>
            <person name="Ma J."/>
        </authorList>
    </citation>
    <scope>NUCLEOTIDE SEQUENCE [LARGE SCALE GENOMIC DNA]</scope>
    <source>
        <strain evidence="13">TBRC 7912</strain>
    </source>
</reference>
<dbReference type="InterPro" id="IPR011712">
    <property type="entry name" value="Sig_transdc_His_kin_sub3_dim/P"/>
</dbReference>
<evidence type="ECO:0000256" key="8">
    <source>
        <dbReference type="ARBA" id="ARBA00023012"/>
    </source>
</evidence>
<evidence type="ECO:0000256" key="5">
    <source>
        <dbReference type="ARBA" id="ARBA00022741"/>
    </source>
</evidence>
<feature type="transmembrane region" description="Helical" evidence="9">
    <location>
        <begin position="139"/>
        <end position="156"/>
    </location>
</feature>
<dbReference type="InterPro" id="IPR003594">
    <property type="entry name" value="HATPase_dom"/>
</dbReference>